<feature type="non-terminal residue" evidence="1">
    <location>
        <position position="148"/>
    </location>
</feature>
<gene>
    <name evidence="1" type="ORF">EZS27_037798</name>
</gene>
<protein>
    <recommendedName>
        <fullName evidence="2">DUF3990 domain-containing protein</fullName>
    </recommendedName>
</protein>
<sequence length="148" mass="17551">MVAIRLLFVIDLQKCKPNRDFGRGFYVTKLHSQADDMAIRVTQYSKKSPVVTEYEFDEYAFEDNELKVLRFDDYDEKWFEFVVLNRNADKRKQPHDYDIVEGPVADDKITRNITKYLQGEISKEKFLEMLTHSKPNHQICFCTVNSLQ</sequence>
<evidence type="ECO:0000313" key="1">
    <source>
        <dbReference type="EMBL" id="KAA6310994.1"/>
    </source>
</evidence>
<name>A0A5J4PR45_9ZZZZ</name>
<dbReference type="Pfam" id="PF13151">
    <property type="entry name" value="DUF3990"/>
    <property type="match status" value="1"/>
</dbReference>
<dbReference type="InterPro" id="IPR025051">
    <property type="entry name" value="DUF3990"/>
</dbReference>
<comment type="caution">
    <text evidence="1">The sequence shown here is derived from an EMBL/GenBank/DDBJ whole genome shotgun (WGS) entry which is preliminary data.</text>
</comment>
<dbReference type="EMBL" id="SNRY01007153">
    <property type="protein sequence ID" value="KAA6310994.1"/>
    <property type="molecule type" value="Genomic_DNA"/>
</dbReference>
<evidence type="ECO:0008006" key="2">
    <source>
        <dbReference type="Google" id="ProtNLM"/>
    </source>
</evidence>
<dbReference type="AlphaFoldDB" id="A0A5J4PR45"/>
<proteinExistence type="predicted"/>
<accession>A0A5J4PR45</accession>
<reference evidence="1" key="1">
    <citation type="submission" date="2019-03" db="EMBL/GenBank/DDBJ databases">
        <title>Single cell metagenomics reveals metabolic interactions within the superorganism composed of flagellate Streblomastix strix and complex community of Bacteroidetes bacteria on its surface.</title>
        <authorList>
            <person name="Treitli S.C."/>
            <person name="Kolisko M."/>
            <person name="Husnik F."/>
            <person name="Keeling P."/>
            <person name="Hampl V."/>
        </authorList>
    </citation>
    <scope>NUCLEOTIDE SEQUENCE</scope>
    <source>
        <strain evidence="1">STM</strain>
    </source>
</reference>
<organism evidence="1">
    <name type="scientific">termite gut metagenome</name>
    <dbReference type="NCBI Taxonomy" id="433724"/>
    <lineage>
        <taxon>unclassified sequences</taxon>
        <taxon>metagenomes</taxon>
        <taxon>organismal metagenomes</taxon>
    </lineage>
</organism>